<gene>
    <name evidence="7" type="ORF">Ami103574_00850</name>
</gene>
<evidence type="ECO:0000256" key="2">
    <source>
        <dbReference type="ARBA" id="ARBA00022827"/>
    </source>
</evidence>
<dbReference type="AlphaFoldDB" id="A0A858BQ70"/>
<evidence type="ECO:0000313" key="8">
    <source>
        <dbReference type="Proteomes" id="UP000466848"/>
    </source>
</evidence>
<dbReference type="PANTHER" id="PTHR36117">
    <property type="entry name" value="4-HYDROXYPHENYLACETATE 3-MONOOXYGENASE-RELATED"/>
    <property type="match status" value="1"/>
</dbReference>
<dbReference type="KEGG" id="abut:Ami103574_00850"/>
<organism evidence="7 8">
    <name type="scientific">Aminipila butyrica</name>
    <dbReference type="NCBI Taxonomy" id="433296"/>
    <lineage>
        <taxon>Bacteria</taxon>
        <taxon>Bacillati</taxon>
        <taxon>Bacillota</taxon>
        <taxon>Clostridia</taxon>
        <taxon>Peptostreptococcales</taxon>
        <taxon>Anaerovoracaceae</taxon>
        <taxon>Aminipila</taxon>
    </lineage>
</organism>
<dbReference type="EMBL" id="CP048649">
    <property type="protein sequence ID" value="QIB67943.1"/>
    <property type="molecule type" value="Genomic_DNA"/>
</dbReference>
<dbReference type="RefSeq" id="WP_163064863.1">
    <property type="nucleotide sequence ID" value="NZ_CP048649.1"/>
</dbReference>
<dbReference type="Proteomes" id="UP000466848">
    <property type="component" value="Chromosome"/>
</dbReference>
<evidence type="ECO:0000256" key="1">
    <source>
        <dbReference type="ARBA" id="ARBA00022630"/>
    </source>
</evidence>
<keyword evidence="8" id="KW-1185">Reference proteome</keyword>
<evidence type="ECO:0000259" key="6">
    <source>
        <dbReference type="Pfam" id="PF11794"/>
    </source>
</evidence>
<reference evidence="7 8" key="1">
    <citation type="submission" date="2020-02" db="EMBL/GenBank/DDBJ databases">
        <authorList>
            <person name="Kim Y.B."/>
            <person name="Roh S.W."/>
        </authorList>
    </citation>
    <scope>NUCLEOTIDE SEQUENCE [LARGE SCALE GENOMIC DNA]</scope>
    <source>
        <strain evidence="7 8">DSM 103574</strain>
    </source>
</reference>
<dbReference type="PANTHER" id="PTHR36117:SF3">
    <property type="entry name" value="4-HYDROXYPHENYLACETATE 3-MONOOXYGENASE-RELATED"/>
    <property type="match status" value="1"/>
</dbReference>
<dbReference type="SUPFAM" id="SSF56645">
    <property type="entry name" value="Acyl-CoA dehydrogenase NM domain-like"/>
    <property type="match status" value="1"/>
</dbReference>
<dbReference type="Pfam" id="PF11794">
    <property type="entry name" value="HpaB_N"/>
    <property type="match status" value="1"/>
</dbReference>
<evidence type="ECO:0000313" key="7">
    <source>
        <dbReference type="EMBL" id="QIB67943.1"/>
    </source>
</evidence>
<dbReference type="InterPro" id="IPR024674">
    <property type="entry name" value="HpaB/PvcC/4-BUDH_N"/>
</dbReference>
<dbReference type="GO" id="GO:0016627">
    <property type="term" value="F:oxidoreductase activity, acting on the CH-CH group of donors"/>
    <property type="evidence" value="ECO:0007669"/>
    <property type="project" value="InterPro"/>
</dbReference>
<keyword evidence="1" id="KW-0285">Flavoprotein</keyword>
<dbReference type="Pfam" id="PF03241">
    <property type="entry name" value="HpaB"/>
    <property type="match status" value="1"/>
</dbReference>
<dbReference type="InterPro" id="IPR036250">
    <property type="entry name" value="AcylCo_DH-like_C"/>
</dbReference>
<sequence>MLMTGAQYIESLRKLKTRVYMFGEKIENWVDHPMIRPSINCVAMTYDLAHDPHYADLMTAKSSLTGETINRFGHLHQSTEDLKKKVKMQRLCGQKTASCFQRCVGMDAFNAVFSTTYEIDQKFGTTYHKNFVQYLEHVQELDLIVDGAMTDPKGDRALSPSKQQDADLFLRIVERREDGIVVRGAKAHQTGSINSHEHLIMPTIAMGEADADYAVSFACPSDAEGLYMIYGRQSCDTRKLEADADIDLGNKQFGGQEALVVFDDVFIPKERIFLCGEYEFAGMMVERFAGYHRQSYGGCKVGVGDVVIGAAALAADYNGVQKAAHIKDKLIEMTHLNETLYCCGLACSTEGQPTAAGNYQIDLLLANVCKQNITRYPYEIVRLAEDIAGGLMVTMPSEKDFKSETVVGKSGETIGEICNKYFAGNPAATTEERMRVLRFLENVCLGAAAVGYRTESMHGAGSPQAQRIMIARQGNINAKKELAKNIAGITTTGGKK</sequence>
<protein>
    <submittedName>
        <fullName evidence="7">4-hydroxybutyryl-CoA dehydratase</fullName>
    </submittedName>
</protein>
<feature type="domain" description="HpaB/PvcC/4-BUDH C-terminal" evidence="5">
    <location>
        <begin position="281"/>
        <end position="488"/>
    </location>
</feature>
<dbReference type="Gene3D" id="1.20.140.10">
    <property type="entry name" value="Butyryl-CoA Dehydrogenase, subunit A, domain 3"/>
    <property type="match status" value="1"/>
</dbReference>
<dbReference type="PIRSF" id="PIRSF000331">
    <property type="entry name" value="HpaA_HpaB"/>
    <property type="match status" value="1"/>
</dbReference>
<evidence type="ECO:0000256" key="3">
    <source>
        <dbReference type="ARBA" id="ARBA00023002"/>
    </source>
</evidence>
<dbReference type="Gene3D" id="1.10.3140.10">
    <property type="entry name" value="4-hydroxybutyryl-coa dehydratase, domain 1"/>
    <property type="match status" value="1"/>
</dbReference>
<evidence type="ECO:0000256" key="4">
    <source>
        <dbReference type="PIRSR" id="PIRSR000331-2"/>
    </source>
</evidence>
<proteinExistence type="predicted"/>
<dbReference type="InterPro" id="IPR004925">
    <property type="entry name" value="HpaB/PvcC/4-BUDH"/>
</dbReference>
<keyword evidence="3" id="KW-0560">Oxidoreductase</keyword>
<feature type="domain" description="HpaB/PvcC/4-BUDH N-terminal" evidence="6">
    <location>
        <begin position="4"/>
        <end position="274"/>
    </location>
</feature>
<name>A0A858BQ70_9FIRM</name>
<dbReference type="InterPro" id="IPR024719">
    <property type="entry name" value="HpaB/PvcC/4-BUDH_C"/>
</dbReference>
<evidence type="ECO:0000259" key="5">
    <source>
        <dbReference type="Pfam" id="PF03241"/>
    </source>
</evidence>
<dbReference type="Gene3D" id="2.40.110.10">
    <property type="entry name" value="Butyryl-CoA Dehydrogenase, subunit A, domain 2"/>
    <property type="match status" value="1"/>
</dbReference>
<dbReference type="InterPro" id="IPR046373">
    <property type="entry name" value="Acyl-CoA_Oxase/DH_mid-dom_sf"/>
</dbReference>
<dbReference type="SUPFAM" id="SSF47203">
    <property type="entry name" value="Acyl-CoA dehydrogenase C-terminal domain-like"/>
    <property type="match status" value="1"/>
</dbReference>
<keyword evidence="2 4" id="KW-0274">FAD</keyword>
<feature type="binding site" evidence="4">
    <location>
        <position position="190"/>
    </location>
    <ligand>
        <name>FAD</name>
        <dbReference type="ChEBI" id="CHEBI:57692"/>
    </ligand>
</feature>
<dbReference type="InterPro" id="IPR009100">
    <property type="entry name" value="AcylCoA_DH/oxidase_NM_dom_sf"/>
</dbReference>
<accession>A0A858BQ70</accession>